<gene>
    <name evidence="7" type="ORF">D5F11_021185</name>
</gene>
<sequence>MKLCRKARESLPDDSRQLMKGAVILTLAAFIIKILSAVYRVPFQNIVGDTGFYIYQQVYPLYGIASVLAASGFPVIISRIVAKKVAENEEGQADLQRILQTIFIVLFIVGVSLFLFVFFGAKAIAGWMGDPLLAPVVQVIAFPFLLLPFLSVWRGVFQGSGNMAPTAVSQVTEQFIRVAAILIISYFLVNKGFSLYETGRGAWTGAVVGGLAGLVIMSSYVRKTGLNVFSFQRLSIRELLSVGKIVVFYGTAICFSGLLLILFQLVDSLNLYTLLVQSGWQMEEAKSLKGVFDRGQPLIQLGTVAATSMSLALIPAVTTAWTQGNTEILQKKVMTTLKVSLAVGLGAAVGLMNIIKPTNIMLFKNADGSGVLAVLASAILLASIIITLSGVLQGLGQMMAPAKYILLGTVCKYFGNLVLVPMFGLAGAAWATVIGLLVVCLLIMLKLNSYFPIRSVLWHSFPRLTSAAVAMTIVLQIWLFVLNQLGMQGRLFNAIVALTGVVIGGLAYLVVMMQMNLFTEEEISHVPYYSKLKRFIRIGQKERRQK</sequence>
<feature type="transmembrane region" description="Helical" evidence="6">
    <location>
        <begin position="202"/>
        <end position="221"/>
    </location>
</feature>
<dbReference type="EMBL" id="QYTW02000029">
    <property type="protein sequence ID" value="RST57736.1"/>
    <property type="molecule type" value="Genomic_DNA"/>
</dbReference>
<protein>
    <submittedName>
        <fullName evidence="7">Polysaccharide biosynthesis protein</fullName>
    </submittedName>
</protein>
<evidence type="ECO:0000256" key="6">
    <source>
        <dbReference type="SAM" id="Phobius"/>
    </source>
</evidence>
<feature type="transmembrane region" description="Helical" evidence="6">
    <location>
        <begin position="59"/>
        <end position="77"/>
    </location>
</feature>
<dbReference type="Pfam" id="PF01943">
    <property type="entry name" value="Polysacc_synt"/>
    <property type="match status" value="1"/>
</dbReference>
<reference evidence="7 8" key="1">
    <citation type="submission" date="2018-12" db="EMBL/GenBank/DDBJ databases">
        <authorList>
            <person name="Sun L."/>
            <person name="Chen Z."/>
        </authorList>
    </citation>
    <scope>NUCLEOTIDE SEQUENCE [LARGE SCALE GENOMIC DNA]</scope>
    <source>
        <strain evidence="7 8">LMG 29736</strain>
    </source>
</reference>
<evidence type="ECO:0000256" key="1">
    <source>
        <dbReference type="ARBA" id="ARBA00004651"/>
    </source>
</evidence>
<dbReference type="Proteomes" id="UP000287296">
    <property type="component" value="Unassembled WGS sequence"/>
</dbReference>
<comment type="caution">
    <text evidence="7">The sequence shown here is derived from an EMBL/GenBank/DDBJ whole genome shotgun (WGS) entry which is preliminary data.</text>
</comment>
<name>A0A429X2Z6_SIMTE</name>
<feature type="transmembrane region" description="Helical" evidence="6">
    <location>
        <begin position="298"/>
        <end position="321"/>
    </location>
</feature>
<feature type="transmembrane region" description="Helical" evidence="6">
    <location>
        <begin position="242"/>
        <end position="266"/>
    </location>
</feature>
<dbReference type="PIRSF" id="PIRSF038958">
    <property type="entry name" value="PG_synth_SpoVB"/>
    <property type="match status" value="1"/>
</dbReference>
<evidence type="ECO:0000256" key="3">
    <source>
        <dbReference type="ARBA" id="ARBA00022692"/>
    </source>
</evidence>
<feature type="transmembrane region" description="Helical" evidence="6">
    <location>
        <begin position="174"/>
        <end position="196"/>
    </location>
</feature>
<accession>A0A429X2Z6</accession>
<dbReference type="AlphaFoldDB" id="A0A429X2Z6"/>
<evidence type="ECO:0000256" key="4">
    <source>
        <dbReference type="ARBA" id="ARBA00022989"/>
    </source>
</evidence>
<dbReference type="OrthoDB" id="9775950at2"/>
<feature type="transmembrane region" description="Helical" evidence="6">
    <location>
        <begin position="491"/>
        <end position="511"/>
    </location>
</feature>
<proteinExistence type="predicted"/>
<feature type="transmembrane region" description="Helical" evidence="6">
    <location>
        <begin position="333"/>
        <end position="355"/>
    </location>
</feature>
<keyword evidence="5 6" id="KW-0472">Membrane</keyword>
<dbReference type="InterPro" id="IPR024923">
    <property type="entry name" value="PG_synth_SpoVB"/>
</dbReference>
<feature type="transmembrane region" description="Helical" evidence="6">
    <location>
        <begin position="429"/>
        <end position="448"/>
    </location>
</feature>
<feature type="transmembrane region" description="Helical" evidence="6">
    <location>
        <begin position="132"/>
        <end position="153"/>
    </location>
</feature>
<organism evidence="7 8">
    <name type="scientific">Siminovitchia terrae</name>
    <name type="common">Bacillus terrae</name>
    <dbReference type="NCBI Taxonomy" id="1914933"/>
    <lineage>
        <taxon>Bacteria</taxon>
        <taxon>Bacillati</taxon>
        <taxon>Bacillota</taxon>
        <taxon>Bacilli</taxon>
        <taxon>Bacillales</taxon>
        <taxon>Bacillaceae</taxon>
        <taxon>Siminovitchia</taxon>
    </lineage>
</organism>
<keyword evidence="4 6" id="KW-1133">Transmembrane helix</keyword>
<evidence type="ECO:0000313" key="7">
    <source>
        <dbReference type="EMBL" id="RST57736.1"/>
    </source>
</evidence>
<evidence type="ECO:0000256" key="2">
    <source>
        <dbReference type="ARBA" id="ARBA00022475"/>
    </source>
</evidence>
<dbReference type="InterPro" id="IPR050833">
    <property type="entry name" value="Poly_Biosynth_Transport"/>
</dbReference>
<dbReference type="PANTHER" id="PTHR30250:SF29">
    <property type="entry name" value="POLYSACCHARIDE BIOSYNTHESIS PROTEIN C-TERMINAL DOMAIN-CONTAINING PROTEIN"/>
    <property type="match status" value="1"/>
</dbReference>
<comment type="subcellular location">
    <subcellularLocation>
        <location evidence="1">Cell membrane</location>
        <topology evidence="1">Multi-pass membrane protein</topology>
    </subcellularLocation>
</comment>
<feature type="transmembrane region" description="Helical" evidence="6">
    <location>
        <begin position="98"/>
        <end position="120"/>
    </location>
</feature>
<keyword evidence="3 6" id="KW-0812">Transmembrane</keyword>
<keyword evidence="2" id="KW-1003">Cell membrane</keyword>
<evidence type="ECO:0000313" key="8">
    <source>
        <dbReference type="Proteomes" id="UP000287296"/>
    </source>
</evidence>
<feature type="transmembrane region" description="Helical" evidence="6">
    <location>
        <begin position="21"/>
        <end position="39"/>
    </location>
</feature>
<dbReference type="CDD" id="cd13124">
    <property type="entry name" value="MATE_SpoVB_like"/>
    <property type="match status" value="1"/>
</dbReference>
<dbReference type="GO" id="GO:0005886">
    <property type="term" value="C:plasma membrane"/>
    <property type="evidence" value="ECO:0007669"/>
    <property type="project" value="UniProtKB-SubCell"/>
</dbReference>
<feature type="transmembrane region" description="Helical" evidence="6">
    <location>
        <begin position="370"/>
        <end position="392"/>
    </location>
</feature>
<evidence type="ECO:0000256" key="5">
    <source>
        <dbReference type="ARBA" id="ARBA00023136"/>
    </source>
</evidence>
<dbReference type="InterPro" id="IPR002797">
    <property type="entry name" value="Polysacc_synth"/>
</dbReference>
<feature type="transmembrane region" description="Helical" evidence="6">
    <location>
        <begin position="460"/>
        <end position="479"/>
    </location>
</feature>
<dbReference type="PANTHER" id="PTHR30250">
    <property type="entry name" value="PST FAMILY PREDICTED COLANIC ACID TRANSPORTER"/>
    <property type="match status" value="1"/>
</dbReference>